<dbReference type="RefSeq" id="WP_338465135.1">
    <property type="nucleotide sequence ID" value="NZ_CP144921.1"/>
</dbReference>
<proteinExistence type="predicted"/>
<name>A0ABZ2CZ95_9BACI</name>
<accession>A0ABZ2CZ95</accession>
<evidence type="ECO:0000313" key="1">
    <source>
        <dbReference type="EMBL" id="WWA30378.1"/>
    </source>
</evidence>
<keyword evidence="2" id="KW-1185">Reference proteome</keyword>
<protein>
    <submittedName>
        <fullName evidence="1">Uncharacterized protein</fullName>
    </submittedName>
</protein>
<dbReference type="EMBL" id="CP144921">
    <property type="protein sequence ID" value="WWA30378.1"/>
    <property type="molecule type" value="Genomic_DNA"/>
</dbReference>
<gene>
    <name evidence="1" type="ORF">V5G21_00855</name>
</gene>
<evidence type="ECO:0000313" key="2">
    <source>
        <dbReference type="Proteomes" id="UP001341136"/>
    </source>
</evidence>
<sequence>MTKVSTKDWRNLPLDRWNVTTFHAYLVDRTRELYGVDYAPGGGGSKSARWSREKGMLKQAQGTYGNAVLRKFIDLCHDNYTPKREYPYPAFTFMYSYQDRLFAQAQTAVAAEQRRDEALSDVEERAKALADEDWGDWL</sequence>
<reference evidence="1 2" key="1">
    <citation type="submission" date="2024-01" db="EMBL/GenBank/DDBJ databases">
        <title>Culturomics analysis of mouse respiratory tract.</title>
        <authorList>
            <person name="Phillips A.M."/>
            <person name="Collette N.M."/>
            <person name="Mageeney C.M."/>
            <person name="Sinha A."/>
            <person name="Hern K.E."/>
            <person name="Arkin A.P."/>
            <person name="Williams K.P."/>
            <person name="Branda S."/>
        </authorList>
    </citation>
    <scope>NUCLEOTIDE SEQUENCE [LARGE SCALE GENOMIC DNA]</scope>
    <source>
        <strain evidence="1 2">CP20</strain>
    </source>
</reference>
<organism evidence="1 2">
    <name type="scientific">Shouchella rhizosphaerae</name>
    <dbReference type="NCBI Taxonomy" id="866786"/>
    <lineage>
        <taxon>Bacteria</taxon>
        <taxon>Bacillati</taxon>
        <taxon>Bacillota</taxon>
        <taxon>Bacilli</taxon>
        <taxon>Bacillales</taxon>
        <taxon>Bacillaceae</taxon>
        <taxon>Shouchella</taxon>
    </lineage>
</organism>
<dbReference type="Proteomes" id="UP001341136">
    <property type="component" value="Chromosome"/>
</dbReference>